<name>X1QR18_9ZZZZ</name>
<comment type="caution">
    <text evidence="1">The sequence shown here is derived from an EMBL/GenBank/DDBJ whole genome shotgun (WGS) entry which is preliminary data.</text>
</comment>
<evidence type="ECO:0000313" key="1">
    <source>
        <dbReference type="EMBL" id="GAI53405.1"/>
    </source>
</evidence>
<accession>X1QR18</accession>
<feature type="non-terminal residue" evidence="1">
    <location>
        <position position="1"/>
    </location>
</feature>
<protein>
    <submittedName>
        <fullName evidence="1">Uncharacterized protein</fullName>
    </submittedName>
</protein>
<dbReference type="EMBL" id="BARV01037694">
    <property type="protein sequence ID" value="GAI53405.1"/>
    <property type="molecule type" value="Genomic_DNA"/>
</dbReference>
<reference evidence="1" key="1">
    <citation type="journal article" date="2014" name="Front. Microbiol.">
        <title>High frequency of phylogenetically diverse reductive dehalogenase-homologous genes in deep subseafloor sedimentary metagenomes.</title>
        <authorList>
            <person name="Kawai M."/>
            <person name="Futagami T."/>
            <person name="Toyoda A."/>
            <person name="Takaki Y."/>
            <person name="Nishi S."/>
            <person name="Hori S."/>
            <person name="Arai W."/>
            <person name="Tsubouchi T."/>
            <person name="Morono Y."/>
            <person name="Uchiyama I."/>
            <person name="Ito T."/>
            <person name="Fujiyama A."/>
            <person name="Inagaki F."/>
            <person name="Takami H."/>
        </authorList>
    </citation>
    <scope>NUCLEOTIDE SEQUENCE</scope>
    <source>
        <strain evidence="1">Expedition CK06-06</strain>
    </source>
</reference>
<dbReference type="AlphaFoldDB" id="X1QR18"/>
<organism evidence="1">
    <name type="scientific">marine sediment metagenome</name>
    <dbReference type="NCBI Taxonomy" id="412755"/>
    <lineage>
        <taxon>unclassified sequences</taxon>
        <taxon>metagenomes</taxon>
        <taxon>ecological metagenomes</taxon>
    </lineage>
</organism>
<gene>
    <name evidence="1" type="ORF">S06H3_58258</name>
</gene>
<proteinExistence type="predicted"/>
<sequence length="152" mass="16695">TTGQYVQADGTLNILEVFQTKAAWGTKTVTGLSLSTEYCFYAKARNNDGDIRFGGGGSIISVMQEFNSDVIVHVPAATVWFAPVFNTPIDYSSSGGCPGGHATYSEAWNDFWGNFLRTPEADCSGQNEVILNFTLSHSYFASHPNDRIRFYL</sequence>